<dbReference type="Pfam" id="PF12833">
    <property type="entry name" value="HTH_18"/>
    <property type="match status" value="1"/>
</dbReference>
<dbReference type="InterPro" id="IPR011123">
    <property type="entry name" value="Y_Y_Y"/>
</dbReference>
<dbReference type="GO" id="GO:0043565">
    <property type="term" value="F:sequence-specific DNA binding"/>
    <property type="evidence" value="ECO:0007669"/>
    <property type="project" value="InterPro"/>
</dbReference>
<evidence type="ECO:0000313" key="7">
    <source>
        <dbReference type="Proteomes" id="UP000032900"/>
    </source>
</evidence>
<dbReference type="Proteomes" id="UP000032900">
    <property type="component" value="Unassembled WGS sequence"/>
</dbReference>
<keyword evidence="4" id="KW-0472">Membrane</keyword>
<dbReference type="Gene3D" id="2.60.40.10">
    <property type="entry name" value="Immunoglobulins"/>
    <property type="match status" value="1"/>
</dbReference>
<keyword evidence="2" id="KW-0238">DNA-binding</keyword>
<keyword evidence="4" id="KW-1133">Transmembrane helix</keyword>
<organism evidence="6 7">
    <name type="scientific">Geofilum rubicundum JCM 15548</name>
    <dbReference type="NCBI Taxonomy" id="1236989"/>
    <lineage>
        <taxon>Bacteria</taxon>
        <taxon>Pseudomonadati</taxon>
        <taxon>Bacteroidota</taxon>
        <taxon>Bacteroidia</taxon>
        <taxon>Marinilabiliales</taxon>
        <taxon>Marinilabiliaceae</taxon>
        <taxon>Geofilum</taxon>
    </lineage>
</organism>
<feature type="transmembrane region" description="Helical" evidence="4">
    <location>
        <begin position="101"/>
        <end position="122"/>
    </location>
</feature>
<dbReference type="InterPro" id="IPR013783">
    <property type="entry name" value="Ig-like_fold"/>
</dbReference>
<evidence type="ECO:0000256" key="3">
    <source>
        <dbReference type="ARBA" id="ARBA00023163"/>
    </source>
</evidence>
<dbReference type="Pfam" id="PF07495">
    <property type="entry name" value="Y_Y_Y"/>
    <property type="match status" value="1"/>
</dbReference>
<dbReference type="InterPro" id="IPR009057">
    <property type="entry name" value="Homeodomain-like_sf"/>
</dbReference>
<accession>A0A0E9LTX8</accession>
<reference evidence="6 7" key="1">
    <citation type="journal article" date="2015" name="Microbes Environ.">
        <title>Distribution and evolution of nitrogen fixation genes in the phylum bacteroidetes.</title>
        <authorList>
            <person name="Inoue J."/>
            <person name="Oshima K."/>
            <person name="Suda W."/>
            <person name="Sakamoto M."/>
            <person name="Iino T."/>
            <person name="Noda S."/>
            <person name="Hongoh Y."/>
            <person name="Hattori M."/>
            <person name="Ohkuma M."/>
        </authorList>
    </citation>
    <scope>NUCLEOTIDE SEQUENCE [LARGE SCALE GENOMIC DNA]</scope>
    <source>
        <strain evidence="6">JCM 15548</strain>
    </source>
</reference>
<dbReference type="GO" id="GO:0003700">
    <property type="term" value="F:DNA-binding transcription factor activity"/>
    <property type="evidence" value="ECO:0007669"/>
    <property type="project" value="InterPro"/>
</dbReference>
<dbReference type="PANTHER" id="PTHR43280:SF2">
    <property type="entry name" value="HTH-TYPE TRANSCRIPTIONAL REGULATOR EXSA"/>
    <property type="match status" value="1"/>
</dbReference>
<gene>
    <name evidence="6" type="ORF">JCM15548_1700</name>
</gene>
<keyword evidence="1" id="KW-0805">Transcription regulation</keyword>
<evidence type="ECO:0000256" key="1">
    <source>
        <dbReference type="ARBA" id="ARBA00023015"/>
    </source>
</evidence>
<dbReference type="InterPro" id="IPR020449">
    <property type="entry name" value="Tscrpt_reg_AraC-type_HTH"/>
</dbReference>
<protein>
    <submittedName>
        <fullName evidence="6">Transcriptional regulator</fullName>
    </submittedName>
</protein>
<evidence type="ECO:0000259" key="5">
    <source>
        <dbReference type="PROSITE" id="PS01124"/>
    </source>
</evidence>
<keyword evidence="7" id="KW-1185">Reference proteome</keyword>
<evidence type="ECO:0000256" key="2">
    <source>
        <dbReference type="ARBA" id="ARBA00023125"/>
    </source>
</evidence>
<evidence type="ECO:0000313" key="6">
    <source>
        <dbReference type="EMBL" id="GAO28586.1"/>
    </source>
</evidence>
<dbReference type="EMBL" id="BAZW01000003">
    <property type="protein sequence ID" value="GAO28586.1"/>
    <property type="molecule type" value="Genomic_DNA"/>
</dbReference>
<dbReference type="Gene3D" id="1.10.10.60">
    <property type="entry name" value="Homeodomain-like"/>
    <property type="match status" value="1"/>
</dbReference>
<keyword evidence="3" id="KW-0804">Transcription</keyword>
<feature type="domain" description="HTH araC/xylS-type" evidence="5">
    <location>
        <begin position="183"/>
        <end position="282"/>
    </location>
</feature>
<dbReference type="SMART" id="SM00342">
    <property type="entry name" value="HTH_ARAC"/>
    <property type="match status" value="1"/>
</dbReference>
<comment type="caution">
    <text evidence="6">The sequence shown here is derived from an EMBL/GenBank/DDBJ whole genome shotgun (WGS) entry which is preliminary data.</text>
</comment>
<dbReference type="PRINTS" id="PR00032">
    <property type="entry name" value="HTHARAC"/>
</dbReference>
<dbReference type="PROSITE" id="PS01124">
    <property type="entry name" value="HTH_ARAC_FAMILY_2"/>
    <property type="match status" value="1"/>
</dbReference>
<proteinExistence type="predicted"/>
<dbReference type="STRING" id="1236989.JCM15548_1700"/>
<dbReference type="SUPFAM" id="SSF46689">
    <property type="entry name" value="Homeodomain-like"/>
    <property type="match status" value="1"/>
</dbReference>
<name>A0A0E9LTX8_9BACT</name>
<dbReference type="PANTHER" id="PTHR43280">
    <property type="entry name" value="ARAC-FAMILY TRANSCRIPTIONAL REGULATOR"/>
    <property type="match status" value="1"/>
</dbReference>
<dbReference type="AlphaFoldDB" id="A0A0E9LTX8"/>
<dbReference type="InterPro" id="IPR018060">
    <property type="entry name" value="HTH_AraC"/>
</dbReference>
<sequence>MELSFNQNFLTLEYSALNYLNPFQTRYRYQLAGIDNDWMEVFSGSENFRTNGILSVSYTNLPPGEYLFRVMASDNNNQWDATASELKIIIHAPWWKTKTAYALYAISVLLIMALSVFLYLNYTRKKWERKHREELLLQRIRHLIQQQQLLEGEKESNTSKKATNLKHSEGTNPLSPADAEFLSRAIKVVEQNLYEPNYSVAQLSRDLCMDRTGLYRKLILLMDKSPSSFIRRIRLQRAARLILEEDLSITEVAEKVGFSSSSYFSKCFQEMYGCRPSEYAENIKNST</sequence>
<keyword evidence="4" id="KW-0812">Transmembrane</keyword>
<evidence type="ECO:0000256" key="4">
    <source>
        <dbReference type="SAM" id="Phobius"/>
    </source>
</evidence>